<organism evidence="1 2">
    <name type="scientific">Diploptera punctata</name>
    <name type="common">Pacific beetle cockroach</name>
    <dbReference type="NCBI Taxonomy" id="6984"/>
    <lineage>
        <taxon>Eukaryota</taxon>
        <taxon>Metazoa</taxon>
        <taxon>Ecdysozoa</taxon>
        <taxon>Arthropoda</taxon>
        <taxon>Hexapoda</taxon>
        <taxon>Insecta</taxon>
        <taxon>Pterygota</taxon>
        <taxon>Neoptera</taxon>
        <taxon>Polyneoptera</taxon>
        <taxon>Dictyoptera</taxon>
        <taxon>Blattodea</taxon>
        <taxon>Blaberoidea</taxon>
        <taxon>Blaberidae</taxon>
        <taxon>Diplopterinae</taxon>
        <taxon>Diploptera</taxon>
    </lineage>
</organism>
<keyword evidence="2" id="KW-1185">Reference proteome</keyword>
<dbReference type="Proteomes" id="UP001233999">
    <property type="component" value="Unassembled WGS sequence"/>
</dbReference>
<comment type="caution">
    <text evidence="1">The sequence shown here is derived from an EMBL/GenBank/DDBJ whole genome shotgun (WGS) entry which is preliminary data.</text>
</comment>
<dbReference type="AlphaFoldDB" id="A0AAD8E5K7"/>
<proteinExistence type="predicted"/>
<protein>
    <submittedName>
        <fullName evidence="1">Uncharacterized protein</fullName>
    </submittedName>
</protein>
<dbReference type="EMBL" id="JASPKZ010009352">
    <property type="protein sequence ID" value="KAJ9577619.1"/>
    <property type="molecule type" value="Genomic_DNA"/>
</dbReference>
<evidence type="ECO:0000313" key="2">
    <source>
        <dbReference type="Proteomes" id="UP001233999"/>
    </source>
</evidence>
<feature type="non-terminal residue" evidence="1">
    <location>
        <position position="1"/>
    </location>
</feature>
<reference evidence="1" key="1">
    <citation type="journal article" date="2023" name="IScience">
        <title>Live-bearing cockroach genome reveals convergent evolutionary mechanisms linked to viviparity in insects and beyond.</title>
        <authorList>
            <person name="Fouks B."/>
            <person name="Harrison M.C."/>
            <person name="Mikhailova A.A."/>
            <person name="Marchal E."/>
            <person name="English S."/>
            <person name="Carruthers M."/>
            <person name="Jennings E.C."/>
            <person name="Chiamaka E.L."/>
            <person name="Frigard R.A."/>
            <person name="Pippel M."/>
            <person name="Attardo G.M."/>
            <person name="Benoit J.B."/>
            <person name="Bornberg-Bauer E."/>
            <person name="Tobe S.S."/>
        </authorList>
    </citation>
    <scope>NUCLEOTIDE SEQUENCE</scope>
    <source>
        <strain evidence="1">Stay&amp;Tobe</strain>
    </source>
</reference>
<feature type="non-terminal residue" evidence="1">
    <location>
        <position position="105"/>
    </location>
</feature>
<reference evidence="1" key="2">
    <citation type="submission" date="2023-05" db="EMBL/GenBank/DDBJ databases">
        <authorList>
            <person name="Fouks B."/>
        </authorList>
    </citation>
    <scope>NUCLEOTIDE SEQUENCE</scope>
    <source>
        <strain evidence="1">Stay&amp;Tobe</strain>
        <tissue evidence="1">Testes</tissue>
    </source>
</reference>
<gene>
    <name evidence="1" type="ORF">L9F63_005806</name>
</gene>
<sequence>VNSYEDLKLSKNLFETGSTAQLAHFTTKVARAYKLEFVNCILLAFAPFRKTVSELNFNWLCSSVNSFNVSVRSTYFLVPAMCKAIRTKNYMAQNVRTLIDLCCIP</sequence>
<name>A0AAD8E5K7_DIPPU</name>
<accession>A0AAD8E5K7</accession>
<evidence type="ECO:0000313" key="1">
    <source>
        <dbReference type="EMBL" id="KAJ9577619.1"/>
    </source>
</evidence>